<dbReference type="InterPro" id="IPR009030">
    <property type="entry name" value="Growth_fac_rcpt_cys_sf"/>
</dbReference>
<keyword evidence="11" id="KW-0677">Repeat</keyword>
<evidence type="ECO:0000256" key="21">
    <source>
        <dbReference type="PROSITE-ProRule" id="PRU00076"/>
    </source>
</evidence>
<dbReference type="InterPro" id="IPR036055">
    <property type="entry name" value="LDL_receptor-like_sf"/>
</dbReference>
<dbReference type="CDD" id="cd00054">
    <property type="entry name" value="EGF_CA"/>
    <property type="match status" value="24"/>
</dbReference>
<evidence type="ECO:0000259" key="32">
    <source>
        <dbReference type="PROSITE" id="PS50240"/>
    </source>
</evidence>
<feature type="domain" description="EGF-like" evidence="29">
    <location>
        <begin position="795"/>
        <end position="832"/>
    </location>
</feature>
<evidence type="ECO:0000256" key="20">
    <source>
        <dbReference type="ARBA" id="ARBA00023180"/>
    </source>
</evidence>
<evidence type="ECO:0000256" key="25">
    <source>
        <dbReference type="SAM" id="MobiDB-lite"/>
    </source>
</evidence>
<feature type="domain" description="EGF-like" evidence="29">
    <location>
        <begin position="702"/>
        <end position="738"/>
    </location>
</feature>
<evidence type="ECO:0000256" key="12">
    <source>
        <dbReference type="ARBA" id="ARBA00022801"/>
    </source>
</evidence>
<evidence type="ECO:0000256" key="3">
    <source>
        <dbReference type="ARBA" id="ARBA00005847"/>
    </source>
</evidence>
<dbReference type="InterPro" id="IPR000152">
    <property type="entry name" value="EGF-type_Asp/Asn_hydroxyl_site"/>
</dbReference>
<feature type="domain" description="EGF-like" evidence="29">
    <location>
        <begin position="356"/>
        <end position="393"/>
    </location>
</feature>
<feature type="domain" description="EGF-like" evidence="29">
    <location>
        <begin position="276"/>
        <end position="315"/>
    </location>
</feature>
<dbReference type="InterPro" id="IPR009003">
    <property type="entry name" value="Peptidase_S1_PA"/>
</dbReference>
<feature type="domain" description="EGF-like" evidence="29">
    <location>
        <begin position="850"/>
        <end position="887"/>
    </location>
</feature>
<organism evidence="33 34">
    <name type="scientific">Strongylocentrotus purpuratus</name>
    <name type="common">Purple sea urchin</name>
    <dbReference type="NCBI Taxonomy" id="7668"/>
    <lineage>
        <taxon>Eukaryota</taxon>
        <taxon>Metazoa</taxon>
        <taxon>Echinodermata</taxon>
        <taxon>Eleutherozoa</taxon>
        <taxon>Echinozoa</taxon>
        <taxon>Echinoidea</taxon>
        <taxon>Euechinoidea</taxon>
        <taxon>Echinacea</taxon>
        <taxon>Camarodonta</taxon>
        <taxon>Echinidea</taxon>
        <taxon>Strongylocentrotidae</taxon>
        <taxon>Strongylocentrotus</taxon>
    </lineage>
</organism>
<evidence type="ECO:0000256" key="8">
    <source>
        <dbReference type="ARBA" id="ARBA00022670"/>
    </source>
</evidence>
<dbReference type="Gene3D" id="2.60.120.200">
    <property type="match status" value="1"/>
</dbReference>
<feature type="disulfide bond" evidence="21">
    <location>
        <begin position="877"/>
        <end position="886"/>
    </location>
</feature>
<dbReference type="SUPFAM" id="SSF49899">
    <property type="entry name" value="Concanavalin A-like lectins/glucanases"/>
    <property type="match status" value="1"/>
</dbReference>
<dbReference type="Pfam" id="PF23106">
    <property type="entry name" value="EGF_Teneurin"/>
    <property type="match status" value="1"/>
</dbReference>
<feature type="disulfide bond" evidence="21">
    <location>
        <begin position="822"/>
        <end position="831"/>
    </location>
</feature>
<dbReference type="FunFam" id="2.10.25.10:FF:000471">
    <property type="entry name" value="Protein lin-12"/>
    <property type="match status" value="14"/>
</dbReference>
<dbReference type="SUPFAM" id="SSF82671">
    <property type="entry name" value="SEA domain"/>
    <property type="match status" value="1"/>
</dbReference>
<dbReference type="GO" id="GO:0005509">
    <property type="term" value="F:calcium ion binding"/>
    <property type="evidence" value="ECO:0007669"/>
    <property type="project" value="InterPro"/>
</dbReference>
<dbReference type="PROSITE" id="PS50024">
    <property type="entry name" value="SEA"/>
    <property type="match status" value="1"/>
</dbReference>
<dbReference type="InterPro" id="IPR051022">
    <property type="entry name" value="Notch_Cell-Fate_Det"/>
</dbReference>
<feature type="disulfide bond" evidence="21">
    <location>
        <begin position="575"/>
        <end position="584"/>
    </location>
</feature>
<evidence type="ECO:0000259" key="31">
    <source>
        <dbReference type="PROSITE" id="PS50060"/>
    </source>
</evidence>
<feature type="domain" description="EGF-like" evidence="29">
    <location>
        <begin position="1273"/>
        <end position="1309"/>
    </location>
</feature>
<dbReference type="GO" id="GO:0016020">
    <property type="term" value="C:membrane"/>
    <property type="evidence" value="ECO:0007669"/>
    <property type="project" value="UniProtKB-SubCell"/>
</dbReference>
<evidence type="ECO:0000256" key="19">
    <source>
        <dbReference type="ARBA" id="ARBA00023157"/>
    </source>
</evidence>
<dbReference type="FunFam" id="2.40.10.10:FF:000003">
    <property type="entry name" value="Transmembrane serine protease 3"/>
    <property type="match status" value="2"/>
</dbReference>
<evidence type="ECO:0000256" key="22">
    <source>
        <dbReference type="PROSITE-ProRule" id="PRU00090"/>
    </source>
</evidence>
<dbReference type="OMA" id="CGRGNPC"/>
<protein>
    <submittedName>
        <fullName evidence="33">Uncharacterized protein</fullName>
    </submittedName>
</protein>
<keyword evidence="20" id="KW-0325">Glycoprotein</keyword>
<evidence type="ECO:0000256" key="14">
    <source>
        <dbReference type="ARBA" id="ARBA00022837"/>
    </source>
</evidence>
<dbReference type="Proteomes" id="UP000007110">
    <property type="component" value="Unassembled WGS sequence"/>
</dbReference>
<dbReference type="InterPro" id="IPR049883">
    <property type="entry name" value="NOTCH1_EGF-like"/>
</dbReference>
<feature type="disulfide bond" evidence="21">
    <location>
        <begin position="1097"/>
        <end position="1106"/>
    </location>
</feature>
<dbReference type="SUPFAM" id="SSF57196">
    <property type="entry name" value="EGF/Laminin"/>
    <property type="match status" value="2"/>
</dbReference>
<dbReference type="PROSITE" id="PS01187">
    <property type="entry name" value="EGF_CA"/>
    <property type="match status" value="10"/>
</dbReference>
<feature type="transmembrane region" description="Helical" evidence="26">
    <location>
        <begin position="106"/>
        <end position="132"/>
    </location>
</feature>
<feature type="disulfide bond" evidence="23">
    <location>
        <begin position="2254"/>
        <end position="2269"/>
    </location>
</feature>
<feature type="domain" description="MAM" evidence="31">
    <location>
        <begin position="1833"/>
        <end position="1980"/>
    </location>
</feature>
<feature type="domain" description="EGF-like" evidence="29">
    <location>
        <begin position="905"/>
        <end position="942"/>
    </location>
</feature>
<evidence type="ECO:0000256" key="15">
    <source>
        <dbReference type="ARBA" id="ARBA00022889"/>
    </source>
</evidence>
<evidence type="ECO:0000256" key="2">
    <source>
        <dbReference type="ARBA" id="ARBA00004613"/>
    </source>
</evidence>
<feature type="domain" description="EGF-like" evidence="29">
    <location>
        <begin position="664"/>
        <end position="700"/>
    </location>
</feature>
<feature type="domain" description="EGF-like" evidence="29">
    <location>
        <begin position="1180"/>
        <end position="1217"/>
    </location>
</feature>
<dbReference type="InterPro" id="IPR035914">
    <property type="entry name" value="Sperma_CUB_dom_sf"/>
</dbReference>
<feature type="disulfide bond" evidence="21">
    <location>
        <begin position="1376"/>
        <end position="1385"/>
    </location>
</feature>
<feature type="disulfide bond" evidence="21">
    <location>
        <begin position="537"/>
        <end position="546"/>
    </location>
</feature>
<dbReference type="GO" id="GO:0005112">
    <property type="term" value="F:Notch binding"/>
    <property type="evidence" value="ECO:0000318"/>
    <property type="project" value="GO_Central"/>
</dbReference>
<dbReference type="PROSITE" id="PS50240">
    <property type="entry name" value="TRYPSIN_DOM"/>
    <property type="match status" value="2"/>
</dbReference>
<feature type="disulfide bond" evidence="21">
    <location>
        <begin position="613"/>
        <end position="622"/>
    </location>
</feature>
<dbReference type="InterPro" id="IPR000742">
    <property type="entry name" value="EGF"/>
</dbReference>
<dbReference type="Pfam" id="PF00089">
    <property type="entry name" value="Trypsin"/>
    <property type="match status" value="2"/>
</dbReference>
<evidence type="ECO:0000313" key="33">
    <source>
        <dbReference type="EnsemblMetazoa" id="XP_030840796"/>
    </source>
</evidence>
<keyword evidence="19 21" id="KW-1015">Disulfide bond</keyword>
<dbReference type="SMART" id="SM00179">
    <property type="entry name" value="EGF_CA"/>
    <property type="match status" value="25"/>
</dbReference>
<dbReference type="SMART" id="SM00181">
    <property type="entry name" value="EGF"/>
    <property type="match status" value="27"/>
</dbReference>
<dbReference type="InterPro" id="IPR000082">
    <property type="entry name" value="SEA_dom"/>
</dbReference>
<dbReference type="InterPro" id="IPR000859">
    <property type="entry name" value="CUB_dom"/>
</dbReference>
<feature type="disulfide bond" evidence="21">
    <location>
        <begin position="932"/>
        <end position="941"/>
    </location>
</feature>
<sequence length="2643" mass="283082">MEGRAASHDNRGYRDDGDHRQNQDFNTDFKPEDDLGWSNGKSNGSSSRGSTSSHYVMDGTTTKPESRYMVDGAMDPNVEEKLNLGIQMGHLQTKKRENRAKKQRSILRILLVVVGLMVCAVIALGLALYYIIDNQSSNTMETTTGIIPGTPPGTSHTSPTGSPPGFNKTEIEVMISLNDRNFTSDLNDNTSVAYMEVSNDIVNAVDQQYMNDSTYDGVSILGFSRGSIQVIFIVIFQVPMEEELRIDVINIILAELQNNIMEAANSISNDTSVQIITPVCANEPCAYGGECTADGSNSLEYTCTCAAGYTGSSCLSDINECAIAGACSNQGECENIIGSYVCVCATGWQGTDCDIDENECETENLCMNGALCSNQPGSFSCECAQGYSGNNCELDVNECETENPCQNGAQCINEVGTYACDCVAGFNGIDCENDIDECAADPCLNGGTCVDGINSFLCQCTSGFIGSRCESNIDECSPNPCQNGGSCEDGIGDFTCQCAEGFVGSRCEEDIDECGRGNPCLNGASCINTPGSYTCECADGYTGNNCESDIDECAAEPCLNGGTCVDDINSFLCQCTSGFIGSRCESNIDECSPNPCQNGGSCEDGIGDFTCQCAEGYFGSRCEEDIDECGRGNPCLNGASCINTPGSYTCECADGYTGNNCESDIDECAANPCLNGGTCVDGINSFLCQCTSGFDGSRCDSDIDECSSNPCQNGGSCEDGIGDFTCQCDEGYFGSRCEEDIDECGRGNPCLNGASCINTAGSYTCECADGYTGNNCESGIGGCATGWYGANCDLDIDECGRGNPCLNGASCINTPGSYTCECADGYTGNNCESGIGGCATGWYGANCDLDIDECGRGNPCLNGASCINTAGSYTCECADGYTGNNCESGIGGCANGWYGANCDLDIDECGRGNPCLNGASCINEPGSYTCECADGYTGNNCESGIGGCAAGWYGANCDLDIDECGRGNPCLNGASCINTPGSYTCECADGYTGNNCESGIGGCAAGWYGANCDLDIDECGRGNPCLNGTSCINTPGSYTCECADGYTGNNCESGIGGCAAGWYGANCDLDIDECGRGNPCLNGASCINTPGSYTCECADGYTGNNCESGIGGCAAGWYGANCDLDIDECGRGNPCLNGASCINTPGSYTCECADGYTGNNCESGIGGCAAGWYGANCDLDIDECGRGNPCLNGASCINTPGSYTCECADGYTGNNCESGIGGCAAGWYGAHCDLDIDECGRGNPCLNGASCINTPGSYTCECADGYTGNNCESGGGCFAGFCQNGGICLEGTDSLQCFCPSEFIGLHCEISFDECSIPDVCSNHGVCTSMEGSYICTCEDGWGGTECDIGIESCPVDFCQNGGTCLADFNSVTCICPSGYIGTQCESDFNECSKHSVCNYHGDCVNTDGSYICICEAGWEGTDCEVAIRECGYRPGFSSSRPRIIGGSPTQLGDWPWMISLRDRSNVHRCAAVVINSTTAVTAAHCVDKFETAVLGDLKLSMTSPYHMELEIIGLAHPDYDSETIANDIGIIKFKTPIKFVNDYISPICLGVHDDYTQYKTCYITGWGHTDEGGAVSDTLQEATVNLFNHSECQERYYDRPITPGMLCAGHLSGQMDACQGDTGGPLQCEDQYGRFHLVGITSFGYGCGRPNFPGVYTKVSHYSQFINSTRHTIPDKHDEGVSHLTLSLGVSADLNFPGPFFPLDPYRNYIGRILIITTHIANTIDLTFSFVSMERPFDKLYIGYGGNPNDLSSVISDTDGAFGTFYRIANQSAWMRIVSDGEVGGFHATVDAIYITDPSEASCNNHSCDAACEEFSSGYVCLDPDHFSMLSVNCNFEHSLCGWDQVSEGDDIDWIRGSPRTESDHTYGNSSGYYLFTETLFASNDRICRLISPRITPHSPLCFSFYYNMHGTGIGTLSIIYLDEHNMTTQLLWNTSGSRGYMWLVGEVDLSELGPGWIIVEGTGHMAVDDFRLTDNCFPRVGDEDSYTVLRPGSPIYVTSPDFPNSYPPNITRTLQFRVQNGTGAHIVFESLSLEPVFDTLAVGRGPDPTNQSTVVFELSEEPNGQLISGFIPEREFWFVFKSDWTVSRDGFRAVLVAIDGNLTNPQPWESTPSPSQTTPGGDFYLNLGDSWIFTSPNYPSNYQNSLSVSWTVHSQPGNGLMITFIDFDVEQSYDFLFIESLNATDGRVRIASLTGSFLPRNIHVNVSPIQIRFASDYETIQKGFSLRVTSIPGGCNDTECSTGVCISRSTMCDDYNDCGDFSDEEYCPPCTDIPSSCRSIVPYSETYFPHRYAESLEAAMYTMYQIQSTPGTVMSSRMLETLCRTFYPQCIHHGPTKRACRSACIELEEEFRVPYELYIGEDWPLDCNGLPDSIGSSDGSCTEPDGDFLNTTICGTRPAYTPDQSRIVGGVNAKEGEFPWMVYLYDLRQGQFCGGTLIGHEWVVTAAHCIDPRFSLDRIVIGDLRLSSYTAYHRSIPPTEVILHPSYGTFGNDADIALIRLSERVEFSDFVRPACLAEAVNETKEYHRCMVSGWGDTREDAADIIQKAVVRLIENEVCENLLGEGRITERMICAGYEHGGIDTCQGDSGGPMVCEGVDGRWHLVGVTSWGEGCANPYSPGVYARVSHLLPFIYSVLEGSKY</sequence>
<dbReference type="KEGG" id="spu:579064"/>
<feature type="domain" description="Peptidase S1" evidence="32">
    <location>
        <begin position="2409"/>
        <end position="2639"/>
    </location>
</feature>
<keyword evidence="13 24" id="KW-0720">Serine protease</keyword>
<feature type="domain" description="EGF-like" evidence="29">
    <location>
        <begin position="1125"/>
        <end position="1162"/>
    </location>
</feature>
<evidence type="ECO:0000256" key="1">
    <source>
        <dbReference type="ARBA" id="ARBA00004606"/>
    </source>
</evidence>
<evidence type="ECO:0000259" key="29">
    <source>
        <dbReference type="PROSITE" id="PS50026"/>
    </source>
</evidence>
<evidence type="ECO:0000256" key="23">
    <source>
        <dbReference type="PROSITE-ProRule" id="PRU00124"/>
    </source>
</evidence>
<dbReference type="SMART" id="SM00020">
    <property type="entry name" value="Tryp_SPc"/>
    <property type="match status" value="2"/>
</dbReference>
<dbReference type="InParanoid" id="A0A7M7NTL3"/>
<feature type="disulfide bond" evidence="22">
    <location>
        <begin position="2342"/>
        <end position="2383"/>
    </location>
</feature>
<feature type="domain" description="EGF-like" evidence="29">
    <location>
        <begin position="1015"/>
        <end position="1052"/>
    </location>
</feature>
<feature type="disulfide bond" evidence="21">
    <location>
        <begin position="305"/>
        <end position="314"/>
    </location>
</feature>
<proteinExistence type="inferred from homology"/>
<evidence type="ECO:0000313" key="34">
    <source>
        <dbReference type="Proteomes" id="UP000007110"/>
    </source>
</evidence>
<dbReference type="GO" id="GO:0005576">
    <property type="term" value="C:extracellular region"/>
    <property type="evidence" value="ECO:0007669"/>
    <property type="project" value="UniProtKB-SubCell"/>
</dbReference>
<dbReference type="Pfam" id="PF01390">
    <property type="entry name" value="SEA"/>
    <property type="match status" value="1"/>
</dbReference>
<feature type="compositionally biased region" description="Basic and acidic residues" evidence="25">
    <location>
        <begin position="1"/>
        <end position="33"/>
    </location>
</feature>
<feature type="disulfide bond" evidence="21">
    <location>
        <begin position="728"/>
        <end position="737"/>
    </location>
</feature>
<dbReference type="PROSITE" id="PS00022">
    <property type="entry name" value="EGF_1"/>
    <property type="match status" value="26"/>
</dbReference>
<dbReference type="Pfam" id="PF00008">
    <property type="entry name" value="EGF"/>
    <property type="match status" value="17"/>
</dbReference>
<keyword evidence="6 21" id="KW-0245">EGF-like domain</keyword>
<keyword evidence="12 24" id="KW-0378">Hydrolase</keyword>
<feature type="disulfide bond" evidence="21">
    <location>
        <begin position="690"/>
        <end position="699"/>
    </location>
</feature>
<dbReference type="Gene3D" id="2.10.25.10">
    <property type="entry name" value="Laminin"/>
    <property type="match status" value="26"/>
</dbReference>
<keyword evidence="10" id="KW-0732">Signal</keyword>
<feature type="disulfide bond" evidence="21">
    <location>
        <begin position="1152"/>
        <end position="1161"/>
    </location>
</feature>
<evidence type="ECO:0000256" key="7">
    <source>
        <dbReference type="ARBA" id="ARBA00022659"/>
    </source>
</evidence>
<evidence type="ECO:0000256" key="4">
    <source>
        <dbReference type="ARBA" id="ARBA00009738"/>
    </source>
</evidence>
<dbReference type="CDD" id="cd00112">
    <property type="entry name" value="LDLa"/>
    <property type="match status" value="1"/>
</dbReference>
<feature type="disulfide bond" evidence="21">
    <location>
        <begin position="767"/>
        <end position="776"/>
    </location>
</feature>
<dbReference type="PANTHER" id="PTHR24049">
    <property type="entry name" value="CRUMBS FAMILY MEMBER"/>
    <property type="match status" value="1"/>
</dbReference>
<dbReference type="Pfam" id="PF07645">
    <property type="entry name" value="EGF_CA"/>
    <property type="match status" value="6"/>
</dbReference>
<feature type="disulfide bond" evidence="21">
    <location>
        <begin position="344"/>
        <end position="353"/>
    </location>
</feature>
<dbReference type="InterPro" id="IPR002172">
    <property type="entry name" value="LDrepeatLR_classA_rpt"/>
</dbReference>
<dbReference type="InterPro" id="IPR018097">
    <property type="entry name" value="EGF_Ca-bd_CS"/>
</dbReference>
<feature type="domain" description="EGF-like" evidence="29">
    <location>
        <begin position="1070"/>
        <end position="1107"/>
    </location>
</feature>
<dbReference type="SUPFAM" id="SSF57424">
    <property type="entry name" value="LDL receptor-like module"/>
    <property type="match status" value="1"/>
</dbReference>
<evidence type="ECO:0000256" key="9">
    <source>
        <dbReference type="ARBA" id="ARBA00022692"/>
    </source>
</evidence>
<dbReference type="SUPFAM" id="SSF50494">
    <property type="entry name" value="Trypsin-like serine proteases"/>
    <property type="match status" value="2"/>
</dbReference>
<feature type="domain" description="EGF-like" evidence="29">
    <location>
        <begin position="587"/>
        <end position="623"/>
    </location>
</feature>
<dbReference type="PANTHER" id="PTHR24049:SF22">
    <property type="entry name" value="DROSOPHILA CRUMBS HOMOLOG"/>
    <property type="match status" value="1"/>
</dbReference>
<comment type="similarity">
    <text evidence="4">Belongs to the nephronectin family.</text>
</comment>
<dbReference type="FunFam" id="2.60.120.200:FF:000128">
    <property type="entry name" value="enteropeptidase isoform X2"/>
    <property type="match status" value="1"/>
</dbReference>
<feature type="domain" description="EGF-like" evidence="29">
    <location>
        <begin position="625"/>
        <end position="662"/>
    </location>
</feature>
<comment type="similarity">
    <text evidence="3">Belongs to the NOTCH family.</text>
</comment>
<evidence type="ECO:0000256" key="5">
    <source>
        <dbReference type="ARBA" id="ARBA00022525"/>
    </source>
</evidence>
<feature type="disulfide bond" evidence="21">
    <location>
        <begin position="987"/>
        <end position="996"/>
    </location>
</feature>
<dbReference type="GO" id="GO:0007155">
    <property type="term" value="P:cell adhesion"/>
    <property type="evidence" value="ECO:0007669"/>
    <property type="project" value="UniProtKB-KW"/>
</dbReference>
<feature type="disulfide bond" evidence="21">
    <location>
        <begin position="1262"/>
        <end position="1271"/>
    </location>
</feature>
<dbReference type="FunFam" id="2.10.25.10:FF:000143">
    <property type="entry name" value="Protein crumbs 1"/>
    <property type="match status" value="6"/>
</dbReference>
<dbReference type="SMART" id="SM00192">
    <property type="entry name" value="LDLa"/>
    <property type="match status" value="1"/>
</dbReference>
<dbReference type="GeneID" id="579064"/>
<dbReference type="CDD" id="cd00190">
    <property type="entry name" value="Tryp_SPc"/>
    <property type="match status" value="2"/>
</dbReference>
<feature type="domain" description="EGF-like" evidence="29">
    <location>
        <begin position="434"/>
        <end position="470"/>
    </location>
</feature>
<name>A0A7M7NTL3_STRPU</name>
<dbReference type="CDD" id="cd06263">
    <property type="entry name" value="MAM"/>
    <property type="match status" value="1"/>
</dbReference>
<dbReference type="InterPro" id="IPR001254">
    <property type="entry name" value="Trypsin_dom"/>
</dbReference>
<dbReference type="PROSITE" id="PS50038">
    <property type="entry name" value="FZ"/>
    <property type="match status" value="1"/>
</dbReference>
<feature type="domain" description="EGF-like" evidence="29">
    <location>
        <begin position="1350"/>
        <end position="1386"/>
    </location>
</feature>
<dbReference type="SMART" id="SM00137">
    <property type="entry name" value="MAM"/>
    <property type="match status" value="1"/>
</dbReference>
<dbReference type="InterPro" id="IPR036364">
    <property type="entry name" value="SEA_dom_sf"/>
</dbReference>
<keyword evidence="16" id="KW-0735">Signal-anchor</keyword>
<dbReference type="OrthoDB" id="6380398at2759"/>
<feature type="disulfide bond" evidence="21">
    <location>
        <begin position="652"/>
        <end position="661"/>
    </location>
</feature>
<feature type="domain" description="EGF-like" evidence="29">
    <location>
        <begin position="472"/>
        <end position="508"/>
    </location>
</feature>
<feature type="domain" description="CUB" evidence="27">
    <location>
        <begin position="2121"/>
        <end position="2233"/>
    </location>
</feature>
<dbReference type="InterPro" id="IPR013320">
    <property type="entry name" value="ConA-like_dom_sf"/>
</dbReference>
<feature type="disulfide bond" evidence="21">
    <location>
        <begin position="1207"/>
        <end position="1216"/>
    </location>
</feature>
<feature type="domain" description="Peptidase S1" evidence="32">
    <location>
        <begin position="1444"/>
        <end position="1672"/>
    </location>
</feature>
<dbReference type="Pfam" id="PF00431">
    <property type="entry name" value="CUB"/>
    <property type="match status" value="1"/>
</dbReference>
<evidence type="ECO:0000256" key="16">
    <source>
        <dbReference type="ARBA" id="ARBA00022968"/>
    </source>
</evidence>
<feature type="domain" description="EGF-like" evidence="29">
    <location>
        <begin position="395"/>
        <end position="432"/>
    </location>
</feature>
<feature type="disulfide bond" evidence="21">
    <location>
        <begin position="1042"/>
        <end position="1051"/>
    </location>
</feature>
<keyword evidence="14" id="KW-0106">Calcium</keyword>
<evidence type="ECO:0000256" key="10">
    <source>
        <dbReference type="ARBA" id="ARBA00022729"/>
    </source>
</evidence>
<keyword evidence="17 26" id="KW-1133">Transmembrane helix</keyword>
<feature type="domain" description="SEA" evidence="28">
    <location>
        <begin position="167"/>
        <end position="273"/>
    </location>
</feature>
<keyword evidence="7" id="KW-0768">Sushi</keyword>
<dbReference type="InterPro" id="IPR001881">
    <property type="entry name" value="EGF-like_Ca-bd_dom"/>
</dbReference>
<evidence type="ECO:0000256" key="6">
    <source>
        <dbReference type="ARBA" id="ARBA00022536"/>
    </source>
</evidence>
<dbReference type="PROSITE" id="PS01180">
    <property type="entry name" value="CUB"/>
    <property type="match status" value="1"/>
</dbReference>
<dbReference type="InterPro" id="IPR043504">
    <property type="entry name" value="Peptidase_S1_PA_chymotrypsin"/>
</dbReference>
<dbReference type="SMART" id="SM00042">
    <property type="entry name" value="CUB"/>
    <property type="match status" value="2"/>
</dbReference>
<feature type="disulfide bond" evidence="21">
    <location>
        <begin position="422"/>
        <end position="431"/>
    </location>
</feature>
<feature type="disulfide bond" evidence="21">
    <location>
        <begin position="1415"/>
        <end position="1424"/>
    </location>
</feature>
<dbReference type="GO" id="GO:0004252">
    <property type="term" value="F:serine-type endopeptidase activity"/>
    <property type="evidence" value="ECO:0007669"/>
    <property type="project" value="InterPro"/>
</dbReference>
<evidence type="ECO:0000259" key="27">
    <source>
        <dbReference type="PROSITE" id="PS01180"/>
    </source>
</evidence>
<feature type="region of interest" description="Disordered" evidence="25">
    <location>
        <begin position="1"/>
        <end position="68"/>
    </location>
</feature>
<dbReference type="PROSITE" id="PS00010">
    <property type="entry name" value="ASX_HYDROXYL"/>
    <property type="match status" value="22"/>
</dbReference>
<dbReference type="InterPro" id="IPR000998">
    <property type="entry name" value="MAM_dom"/>
</dbReference>
<dbReference type="PROSITE" id="PS01186">
    <property type="entry name" value="EGF_2"/>
    <property type="match status" value="25"/>
</dbReference>
<dbReference type="Pfam" id="PF00629">
    <property type="entry name" value="MAM"/>
    <property type="match status" value="1"/>
</dbReference>
<feature type="domain" description="EGF-like" evidence="29">
    <location>
        <begin position="317"/>
        <end position="354"/>
    </location>
</feature>
<evidence type="ECO:0000256" key="24">
    <source>
        <dbReference type="RuleBase" id="RU363034"/>
    </source>
</evidence>
<reference evidence="33" key="2">
    <citation type="submission" date="2021-01" db="UniProtKB">
        <authorList>
            <consortium name="EnsemblMetazoa"/>
        </authorList>
    </citation>
    <scope>IDENTIFICATION</scope>
</reference>
<accession>A0A7M7NTL3</accession>
<feature type="disulfide bond" evidence="21">
    <location>
        <begin position="498"/>
        <end position="507"/>
    </location>
</feature>
<dbReference type="SUPFAM" id="SSF49854">
    <property type="entry name" value="Spermadhesin, CUB domain"/>
    <property type="match status" value="2"/>
</dbReference>
<feature type="disulfide bond" evidence="21">
    <location>
        <begin position="460"/>
        <end position="469"/>
    </location>
</feature>
<dbReference type="CDD" id="cd07066">
    <property type="entry name" value="CRD_FZ"/>
    <property type="match status" value="1"/>
</dbReference>
<feature type="disulfide bond" evidence="23">
    <location>
        <begin position="2242"/>
        <end position="2260"/>
    </location>
</feature>
<feature type="domain" description="EGF-like" evidence="29">
    <location>
        <begin position="549"/>
        <end position="585"/>
    </location>
</feature>
<evidence type="ECO:0000256" key="18">
    <source>
        <dbReference type="ARBA" id="ARBA00023136"/>
    </source>
</evidence>
<feature type="domain" description="EGF-like" evidence="29">
    <location>
        <begin position="960"/>
        <end position="997"/>
    </location>
</feature>
<feature type="domain" description="EGF-like" evidence="29">
    <location>
        <begin position="1388"/>
        <end position="1425"/>
    </location>
</feature>
<keyword evidence="15" id="KW-0130">Cell adhesion</keyword>
<dbReference type="PRINTS" id="PR00010">
    <property type="entry name" value="EGFBLOOD"/>
</dbReference>
<dbReference type="SUPFAM" id="SSF57184">
    <property type="entry name" value="Growth factor receptor domain"/>
    <property type="match status" value="9"/>
</dbReference>
<dbReference type="PRINTS" id="PR00722">
    <property type="entry name" value="CHYMOTRYPSIN"/>
</dbReference>
<feature type="domain" description="FZ" evidence="30">
    <location>
        <begin position="2264"/>
        <end position="2386"/>
    </location>
</feature>
<evidence type="ECO:0000256" key="17">
    <source>
        <dbReference type="ARBA" id="ARBA00022989"/>
    </source>
</evidence>
<keyword evidence="9 26" id="KW-0812">Transmembrane</keyword>
<evidence type="ECO:0000259" key="30">
    <source>
        <dbReference type="PROSITE" id="PS50038"/>
    </source>
</evidence>
<feature type="disulfide bond" evidence="21">
    <location>
        <begin position="383"/>
        <end position="392"/>
    </location>
</feature>
<feature type="compositionally biased region" description="Low complexity" evidence="25">
    <location>
        <begin position="36"/>
        <end position="53"/>
    </location>
</feature>
<evidence type="ECO:0000256" key="13">
    <source>
        <dbReference type="ARBA" id="ARBA00022825"/>
    </source>
</evidence>
<dbReference type="InterPro" id="IPR020067">
    <property type="entry name" value="Frizzled_dom"/>
</dbReference>
<keyword evidence="5" id="KW-0964">Secreted</keyword>
<feature type="domain" description="EGF-like" evidence="29">
    <location>
        <begin position="510"/>
        <end position="547"/>
    </location>
</feature>
<feature type="region of interest" description="Disordered" evidence="25">
    <location>
        <begin position="144"/>
        <end position="164"/>
    </location>
</feature>
<dbReference type="Gene3D" id="2.40.10.10">
    <property type="entry name" value="Trypsin-like serine proteases"/>
    <property type="match status" value="2"/>
</dbReference>
<evidence type="ECO:0000256" key="26">
    <source>
        <dbReference type="SAM" id="Phobius"/>
    </source>
</evidence>
<feature type="domain" description="EGF-like" evidence="29">
    <location>
        <begin position="1311"/>
        <end position="1348"/>
    </location>
</feature>
<feature type="domain" description="EGF-like" evidence="29">
    <location>
        <begin position="740"/>
        <end position="777"/>
    </location>
</feature>
<dbReference type="EnsemblMetazoa" id="XM_030984936">
    <property type="protein sequence ID" value="XP_030840796"/>
    <property type="gene ID" value="LOC579064"/>
</dbReference>
<keyword evidence="18 26" id="KW-0472">Membrane</keyword>
<dbReference type="PROSITE" id="PS00135">
    <property type="entry name" value="TRYPSIN_SER"/>
    <property type="match status" value="1"/>
</dbReference>
<feature type="disulfide bond" evidence="21">
    <location>
        <begin position="1338"/>
        <end position="1347"/>
    </location>
</feature>
<dbReference type="RefSeq" id="XP_030840796.1">
    <property type="nucleotide sequence ID" value="XM_030984936.1"/>
</dbReference>
<dbReference type="PROSITE" id="PS50026">
    <property type="entry name" value="EGF_3"/>
    <property type="match status" value="26"/>
</dbReference>
<keyword evidence="8 24" id="KW-0645">Protease</keyword>
<feature type="disulfide bond" evidence="22">
    <location>
        <begin position="2279"/>
        <end position="2325"/>
    </location>
</feature>
<evidence type="ECO:0000259" key="28">
    <source>
        <dbReference type="PROSITE" id="PS50024"/>
    </source>
</evidence>
<dbReference type="GO" id="GO:0006508">
    <property type="term" value="P:proteolysis"/>
    <property type="evidence" value="ECO:0007669"/>
    <property type="project" value="UniProtKB-KW"/>
</dbReference>
<dbReference type="PROSITE" id="PS00134">
    <property type="entry name" value="TRYPSIN_HIS"/>
    <property type="match status" value="2"/>
</dbReference>
<dbReference type="CDD" id="cd00041">
    <property type="entry name" value="CUB"/>
    <property type="match status" value="2"/>
</dbReference>
<feature type="disulfide bond" evidence="21">
    <location>
        <begin position="1299"/>
        <end position="1308"/>
    </location>
</feature>
<dbReference type="PROSITE" id="PS50068">
    <property type="entry name" value="LDLRA_2"/>
    <property type="match status" value="1"/>
</dbReference>
<dbReference type="Gene3D" id="2.60.120.290">
    <property type="entry name" value="Spermadhesin, CUB domain"/>
    <property type="match status" value="2"/>
</dbReference>
<keyword evidence="34" id="KW-1185">Reference proteome</keyword>
<dbReference type="InterPro" id="IPR033116">
    <property type="entry name" value="TRYPSIN_SER"/>
</dbReference>
<feature type="domain" description="EGF-like" evidence="29">
    <location>
        <begin position="1235"/>
        <end position="1272"/>
    </location>
</feature>
<dbReference type="InterPro" id="IPR018114">
    <property type="entry name" value="TRYPSIN_HIS"/>
</dbReference>
<dbReference type="InterPro" id="IPR001314">
    <property type="entry name" value="Peptidase_S1A"/>
</dbReference>
<reference evidence="34" key="1">
    <citation type="submission" date="2015-02" db="EMBL/GenBank/DDBJ databases">
        <title>Genome sequencing for Strongylocentrotus purpuratus.</title>
        <authorList>
            <person name="Murali S."/>
            <person name="Liu Y."/>
            <person name="Vee V."/>
            <person name="English A."/>
            <person name="Wang M."/>
            <person name="Skinner E."/>
            <person name="Han Y."/>
            <person name="Muzny D.M."/>
            <person name="Worley K.C."/>
            <person name="Gibbs R.A."/>
        </authorList>
    </citation>
    <scope>NUCLEOTIDE SEQUENCE</scope>
</reference>
<comment type="subcellular location">
    <subcellularLocation>
        <location evidence="1">Membrane</location>
        <topology evidence="1">Single-pass type II membrane protein</topology>
    </subcellularLocation>
    <subcellularLocation>
        <location evidence="2">Secreted</location>
    </subcellularLocation>
</comment>
<comment type="caution">
    <text evidence="21">Lacks conserved residue(s) required for the propagation of feature annotation.</text>
</comment>
<dbReference type="PROSITE" id="PS50060">
    <property type="entry name" value="MAM_2"/>
    <property type="match status" value="1"/>
</dbReference>
<evidence type="ECO:0000256" key="11">
    <source>
        <dbReference type="ARBA" id="ARBA00022737"/>
    </source>
</evidence>